<protein>
    <recommendedName>
        <fullName evidence="3">Reverse transcriptase domain-containing protein</fullName>
    </recommendedName>
</protein>
<dbReference type="Proteomes" id="UP001209878">
    <property type="component" value="Unassembled WGS sequence"/>
</dbReference>
<dbReference type="AlphaFoldDB" id="A0AAD9JJX1"/>
<gene>
    <name evidence="1" type="ORF">NP493_2185g00001</name>
</gene>
<sequence length="121" mass="14220">MRKRTLEKASSFLDERATEIERLLDGPQMFKAVHLLQRRQHSKLTRISDKVDDFLPPSQSGFRRGRSTADVIWGYRWLVAKCQRYKYVIEILGIDLSRAFDTIRREKLLSVLYSFLGTDNV</sequence>
<reference evidence="1" key="1">
    <citation type="journal article" date="2023" name="Mol. Biol. Evol.">
        <title>Third-Generation Sequencing Reveals the Adaptive Role of the Epigenome in Three Deep-Sea Polychaetes.</title>
        <authorList>
            <person name="Perez M."/>
            <person name="Aroh O."/>
            <person name="Sun Y."/>
            <person name="Lan Y."/>
            <person name="Juniper S.K."/>
            <person name="Young C.R."/>
            <person name="Angers B."/>
            <person name="Qian P.Y."/>
        </authorList>
    </citation>
    <scope>NUCLEOTIDE SEQUENCE</scope>
    <source>
        <strain evidence="1">R07B-5</strain>
    </source>
</reference>
<dbReference type="EMBL" id="JAODUO010002181">
    <property type="protein sequence ID" value="KAK2154456.1"/>
    <property type="molecule type" value="Genomic_DNA"/>
</dbReference>
<evidence type="ECO:0000313" key="2">
    <source>
        <dbReference type="Proteomes" id="UP001209878"/>
    </source>
</evidence>
<keyword evidence="2" id="KW-1185">Reference proteome</keyword>
<proteinExistence type="predicted"/>
<accession>A0AAD9JJX1</accession>
<evidence type="ECO:0008006" key="3">
    <source>
        <dbReference type="Google" id="ProtNLM"/>
    </source>
</evidence>
<organism evidence="1 2">
    <name type="scientific">Ridgeia piscesae</name>
    <name type="common">Tubeworm</name>
    <dbReference type="NCBI Taxonomy" id="27915"/>
    <lineage>
        <taxon>Eukaryota</taxon>
        <taxon>Metazoa</taxon>
        <taxon>Spiralia</taxon>
        <taxon>Lophotrochozoa</taxon>
        <taxon>Annelida</taxon>
        <taxon>Polychaeta</taxon>
        <taxon>Sedentaria</taxon>
        <taxon>Canalipalpata</taxon>
        <taxon>Sabellida</taxon>
        <taxon>Siboglinidae</taxon>
        <taxon>Ridgeia</taxon>
    </lineage>
</organism>
<comment type="caution">
    <text evidence="1">The sequence shown here is derived from an EMBL/GenBank/DDBJ whole genome shotgun (WGS) entry which is preliminary data.</text>
</comment>
<name>A0AAD9JJX1_RIDPI</name>
<evidence type="ECO:0000313" key="1">
    <source>
        <dbReference type="EMBL" id="KAK2154456.1"/>
    </source>
</evidence>